<dbReference type="InterPro" id="IPR035719">
    <property type="entry name" value="Abp1_fungi_SH3_C1"/>
</dbReference>
<feature type="domain" description="SH3" evidence="4">
    <location>
        <begin position="666"/>
        <end position="723"/>
    </location>
</feature>
<dbReference type="PROSITE" id="PS51263">
    <property type="entry name" value="ADF_H"/>
    <property type="match status" value="1"/>
</dbReference>
<dbReference type="Pfam" id="PF00241">
    <property type="entry name" value="Cofilin_ADF"/>
    <property type="match status" value="1"/>
</dbReference>
<sequence>MASIDLSSNAREIQSTYDAIVAGDSSISWAVYSYGAGLNNNTLKLQATGSGDLSELQEELSEGKIQYAFARVLEPNSQLPKFVLIGMCGEGVPERAKGYFNAHFNSVSRLFHGYHVQITARSIDDADPDEILRKVTDASGSKYSVADLASKFGKAPPVRPKYASSHPTSAAAEDDWGDAPPVVESKVTKVPSAYKPHKVDIDAIRKGNSSERASAEPVKSSYQPIGKVDIAAIRASASKKELEAEKPDIVKGTYQPIGKVDIAAIRAQAKQNEESTSKPKPFQRAPEPEKDEEEKTKPASLAERSEAFTASGRLSELPKPKIEKSSVASRFGGASKTFGTAPVLPSNQFSNAPKTIGGLKNFGAEGGKTPAQLWAERKAKENGGSAPAASSSTPAASFVTASERPEETEEEEKPHRSISALRDRFARASVEDEEEKEEEEPERPSSPIRLARPVASATSIIRPAGGFTPKAPEPESEPEPEPEPEQEEPEVEEEPAAPEPPKIDFSSRPSLPRRGPTPEPEEEEVPEPEPEPVQEEEEEEEDMGAFAKGRAAAAAALSSGDIMGDPAPAKAPEPEPSASSSSGKVAVVLYEYMKEEDNEINLVEGELIHDIEEVDEGWWSGRNSEGEQGLFPANYVEIQSDDAAPAETATEEPAPALSVPSLGVGAAGPSAKAEYDYEAEEDNELTFPEGATISDIQFPDEDWWSGVYEGKRGLFPSTYVSLV</sequence>
<dbReference type="CDD" id="cd11961">
    <property type="entry name" value="SH3_Abp1_fungi_C2"/>
    <property type="match status" value="1"/>
</dbReference>
<dbReference type="CDD" id="cd11281">
    <property type="entry name" value="ADF_drebrin_like"/>
    <property type="match status" value="1"/>
</dbReference>
<dbReference type="CDD" id="cd11962">
    <property type="entry name" value="SH3_Abp1_fungi_C1"/>
    <property type="match status" value="1"/>
</dbReference>
<feature type="compositionally biased region" description="Low complexity" evidence="3">
    <location>
        <begin position="643"/>
        <end position="656"/>
    </location>
</feature>
<dbReference type="Gene3D" id="2.30.30.40">
    <property type="entry name" value="SH3 Domains"/>
    <property type="match status" value="2"/>
</dbReference>
<dbReference type="PRINTS" id="PR00452">
    <property type="entry name" value="SH3DOMAIN"/>
</dbReference>
<reference evidence="6 7" key="1">
    <citation type="submission" date="2024-03" db="EMBL/GenBank/DDBJ databases">
        <title>Genome-scale model development and genomic sequencing of the oleaginous clade Lipomyces.</title>
        <authorList>
            <consortium name="Lawrence Berkeley National Laboratory"/>
            <person name="Czajka J.J."/>
            <person name="Han Y."/>
            <person name="Kim J."/>
            <person name="Mondo S.J."/>
            <person name="Hofstad B.A."/>
            <person name="Robles A."/>
            <person name="Haridas S."/>
            <person name="Riley R."/>
            <person name="LaButti K."/>
            <person name="Pangilinan J."/>
            <person name="Andreopoulos W."/>
            <person name="Lipzen A."/>
            <person name="Yan J."/>
            <person name="Wang M."/>
            <person name="Ng V."/>
            <person name="Grigoriev I.V."/>
            <person name="Spatafora J.W."/>
            <person name="Magnuson J.K."/>
            <person name="Baker S.E."/>
            <person name="Pomraning K.R."/>
        </authorList>
    </citation>
    <scope>NUCLEOTIDE SEQUENCE [LARGE SCALE GENOMIC DNA]</scope>
    <source>
        <strain evidence="6 7">Phaff 52-87</strain>
    </source>
</reference>
<proteinExistence type="predicted"/>
<feature type="compositionally biased region" description="Acidic residues" evidence="3">
    <location>
        <begin position="519"/>
        <end position="543"/>
    </location>
</feature>
<dbReference type="RefSeq" id="XP_064770259.1">
    <property type="nucleotide sequence ID" value="XM_064911359.1"/>
</dbReference>
<dbReference type="InterPro" id="IPR002108">
    <property type="entry name" value="ADF-H"/>
</dbReference>
<protein>
    <submittedName>
        <fullName evidence="6">Actin binding protein</fullName>
    </submittedName>
</protein>
<accession>A0ABR1FBJ4</accession>
<evidence type="ECO:0000313" key="6">
    <source>
        <dbReference type="EMBL" id="KAK7207226.1"/>
    </source>
</evidence>
<organism evidence="6 7">
    <name type="scientific">Myxozyma melibiosi</name>
    <dbReference type="NCBI Taxonomy" id="54550"/>
    <lineage>
        <taxon>Eukaryota</taxon>
        <taxon>Fungi</taxon>
        <taxon>Dikarya</taxon>
        <taxon>Ascomycota</taxon>
        <taxon>Saccharomycotina</taxon>
        <taxon>Lipomycetes</taxon>
        <taxon>Lipomycetales</taxon>
        <taxon>Lipomycetaceae</taxon>
        <taxon>Myxozyma</taxon>
    </lineage>
</organism>
<comment type="caution">
    <text evidence="6">The sequence shown here is derived from an EMBL/GenBank/DDBJ whole genome shotgun (WGS) entry which is preliminary data.</text>
</comment>
<dbReference type="SUPFAM" id="SSF50044">
    <property type="entry name" value="SH3-domain"/>
    <property type="match status" value="2"/>
</dbReference>
<feature type="compositionally biased region" description="Low complexity" evidence="3">
    <location>
        <begin position="545"/>
        <end position="556"/>
    </location>
</feature>
<dbReference type="Gene3D" id="3.40.20.10">
    <property type="entry name" value="Severin"/>
    <property type="match status" value="1"/>
</dbReference>
<dbReference type="SUPFAM" id="SSF55753">
    <property type="entry name" value="Actin depolymerizing proteins"/>
    <property type="match status" value="1"/>
</dbReference>
<feature type="compositionally biased region" description="Low complexity" evidence="3">
    <location>
        <begin position="385"/>
        <end position="402"/>
    </location>
</feature>
<feature type="compositionally biased region" description="Acidic residues" evidence="3">
    <location>
        <begin position="431"/>
        <end position="441"/>
    </location>
</feature>
<dbReference type="PANTHER" id="PTHR10829">
    <property type="entry name" value="CORTACTIN AND DREBRIN"/>
    <property type="match status" value="1"/>
</dbReference>
<dbReference type="InterPro" id="IPR035718">
    <property type="entry name" value="Abp1_fungi_SH3_C2"/>
</dbReference>
<feature type="compositionally biased region" description="Acidic residues" evidence="3">
    <location>
        <begin position="474"/>
        <end position="496"/>
    </location>
</feature>
<dbReference type="SMART" id="SM00102">
    <property type="entry name" value="ADF"/>
    <property type="match status" value="1"/>
</dbReference>
<feature type="domain" description="SH3" evidence="4">
    <location>
        <begin position="581"/>
        <end position="641"/>
    </location>
</feature>
<feature type="compositionally biased region" description="Basic and acidic residues" evidence="3">
    <location>
        <begin position="421"/>
        <end position="430"/>
    </location>
</feature>
<evidence type="ECO:0000313" key="7">
    <source>
        <dbReference type="Proteomes" id="UP001498771"/>
    </source>
</evidence>
<dbReference type="InterPro" id="IPR036028">
    <property type="entry name" value="SH3-like_dom_sf"/>
</dbReference>
<gene>
    <name evidence="6" type="ORF">BZA70DRAFT_270765</name>
</gene>
<name>A0ABR1FBJ4_9ASCO</name>
<evidence type="ECO:0000256" key="2">
    <source>
        <dbReference type="PROSITE-ProRule" id="PRU00192"/>
    </source>
</evidence>
<evidence type="ECO:0000256" key="1">
    <source>
        <dbReference type="ARBA" id="ARBA00022443"/>
    </source>
</evidence>
<keyword evidence="1 2" id="KW-0728">SH3 domain</keyword>
<dbReference type="EMBL" id="JBBJBU010000001">
    <property type="protein sequence ID" value="KAK7207226.1"/>
    <property type="molecule type" value="Genomic_DNA"/>
</dbReference>
<dbReference type="Proteomes" id="UP001498771">
    <property type="component" value="Unassembled WGS sequence"/>
</dbReference>
<dbReference type="PROSITE" id="PS50002">
    <property type="entry name" value="SH3"/>
    <property type="match status" value="2"/>
</dbReference>
<dbReference type="PANTHER" id="PTHR10829:SF25">
    <property type="entry name" value="DREBRIN-LIKE PROTEIN"/>
    <property type="match status" value="1"/>
</dbReference>
<dbReference type="InterPro" id="IPR029006">
    <property type="entry name" value="ADF-H/Gelsolin-like_dom_sf"/>
</dbReference>
<dbReference type="GeneID" id="90036871"/>
<keyword evidence="7" id="KW-1185">Reference proteome</keyword>
<feature type="region of interest" description="Disordered" evidence="3">
    <location>
        <begin position="641"/>
        <end position="683"/>
    </location>
</feature>
<evidence type="ECO:0000256" key="3">
    <source>
        <dbReference type="SAM" id="MobiDB-lite"/>
    </source>
</evidence>
<dbReference type="Pfam" id="PF00018">
    <property type="entry name" value="SH3_1"/>
    <property type="match status" value="2"/>
</dbReference>
<evidence type="ECO:0000259" key="4">
    <source>
        <dbReference type="PROSITE" id="PS50002"/>
    </source>
</evidence>
<dbReference type="SMART" id="SM00326">
    <property type="entry name" value="SH3"/>
    <property type="match status" value="2"/>
</dbReference>
<dbReference type="InterPro" id="IPR001452">
    <property type="entry name" value="SH3_domain"/>
</dbReference>
<evidence type="ECO:0000259" key="5">
    <source>
        <dbReference type="PROSITE" id="PS51263"/>
    </source>
</evidence>
<feature type="region of interest" description="Disordered" evidence="3">
    <location>
        <begin position="156"/>
        <end position="180"/>
    </location>
</feature>
<feature type="region of interest" description="Disordered" evidence="3">
    <location>
        <begin position="268"/>
        <end position="583"/>
    </location>
</feature>
<feature type="domain" description="ADF-H" evidence="5">
    <location>
        <begin position="3"/>
        <end position="136"/>
    </location>
</feature>